<dbReference type="PANTHER" id="PTHR10380">
    <property type="entry name" value="CUTICLE PROTEIN"/>
    <property type="match status" value="1"/>
</dbReference>
<dbReference type="Pfam" id="PF00379">
    <property type="entry name" value="Chitin_bind_4"/>
    <property type="match status" value="1"/>
</dbReference>
<dbReference type="PROSITE" id="PS51155">
    <property type="entry name" value="CHIT_BIND_RR_2"/>
    <property type="match status" value="1"/>
</dbReference>
<dbReference type="InterPro" id="IPR050468">
    <property type="entry name" value="Cuticle_Struct_Prot"/>
</dbReference>
<dbReference type="eggNOG" id="ENOG502ST8A">
    <property type="taxonomic scope" value="Eukaryota"/>
</dbReference>
<dbReference type="GO" id="GO:0062129">
    <property type="term" value="C:chitin-based extracellular matrix"/>
    <property type="evidence" value="ECO:0000318"/>
    <property type="project" value="GO_Central"/>
</dbReference>
<feature type="chain" id="PRO_5003089684" evidence="3">
    <location>
        <begin position="17"/>
        <end position="103"/>
    </location>
</feature>
<keyword evidence="1 2" id="KW-0193">Cuticle</keyword>
<gene>
    <name evidence="4" type="primary">AUGUSTUS-3.0.2_14499</name>
    <name evidence="4" type="ORF">TcasGA2_TC014499</name>
</gene>
<dbReference type="OMA" id="QGRDAQI"/>
<dbReference type="InterPro" id="IPR031311">
    <property type="entry name" value="CHIT_BIND_RR_consensus"/>
</dbReference>
<evidence type="ECO:0000256" key="3">
    <source>
        <dbReference type="SAM" id="SignalP"/>
    </source>
</evidence>
<dbReference type="PROSITE" id="PS00233">
    <property type="entry name" value="CHIT_BIND_RR_1"/>
    <property type="match status" value="1"/>
</dbReference>
<dbReference type="AlphaFoldDB" id="D6WMB2"/>
<dbReference type="InterPro" id="IPR000618">
    <property type="entry name" value="Insect_cuticle"/>
</dbReference>
<evidence type="ECO:0000256" key="1">
    <source>
        <dbReference type="ARBA" id="ARBA00022460"/>
    </source>
</evidence>
<accession>D6WMB2</accession>
<reference evidence="4 5" key="1">
    <citation type="journal article" date="2008" name="Nature">
        <title>The genome of the model beetle and pest Tribolium castaneum.</title>
        <authorList>
            <consortium name="Tribolium Genome Sequencing Consortium"/>
            <person name="Richards S."/>
            <person name="Gibbs R.A."/>
            <person name="Weinstock G.M."/>
            <person name="Brown S.J."/>
            <person name="Denell R."/>
            <person name="Beeman R.W."/>
            <person name="Gibbs R."/>
            <person name="Beeman R.W."/>
            <person name="Brown S.J."/>
            <person name="Bucher G."/>
            <person name="Friedrich M."/>
            <person name="Grimmelikhuijzen C.J."/>
            <person name="Klingler M."/>
            <person name="Lorenzen M."/>
            <person name="Richards S."/>
            <person name="Roth S."/>
            <person name="Schroder R."/>
            <person name="Tautz D."/>
            <person name="Zdobnov E.M."/>
            <person name="Muzny D."/>
            <person name="Gibbs R.A."/>
            <person name="Weinstock G.M."/>
            <person name="Attaway T."/>
            <person name="Bell S."/>
            <person name="Buhay C.J."/>
            <person name="Chandrabose M.N."/>
            <person name="Chavez D."/>
            <person name="Clerk-Blankenburg K.P."/>
            <person name="Cree A."/>
            <person name="Dao M."/>
            <person name="Davis C."/>
            <person name="Chacko J."/>
            <person name="Dinh H."/>
            <person name="Dugan-Rocha S."/>
            <person name="Fowler G."/>
            <person name="Garner T.T."/>
            <person name="Garnes J."/>
            <person name="Gnirke A."/>
            <person name="Hawes A."/>
            <person name="Hernandez J."/>
            <person name="Hines S."/>
            <person name="Holder M."/>
            <person name="Hume J."/>
            <person name="Jhangiani S.N."/>
            <person name="Joshi V."/>
            <person name="Khan Z.M."/>
            <person name="Jackson L."/>
            <person name="Kovar C."/>
            <person name="Kowis A."/>
            <person name="Lee S."/>
            <person name="Lewis L.R."/>
            <person name="Margolis J."/>
            <person name="Morgan M."/>
            <person name="Nazareth L.V."/>
            <person name="Nguyen N."/>
            <person name="Okwuonu G."/>
            <person name="Parker D."/>
            <person name="Richards S."/>
            <person name="Ruiz S.J."/>
            <person name="Santibanez J."/>
            <person name="Savard J."/>
            <person name="Scherer S.E."/>
            <person name="Schneider B."/>
            <person name="Sodergren E."/>
            <person name="Tautz D."/>
            <person name="Vattahil S."/>
            <person name="Villasana D."/>
            <person name="White C.S."/>
            <person name="Wright R."/>
            <person name="Park Y."/>
            <person name="Beeman R.W."/>
            <person name="Lord J."/>
            <person name="Oppert B."/>
            <person name="Lorenzen M."/>
            <person name="Brown S."/>
            <person name="Wang L."/>
            <person name="Savard J."/>
            <person name="Tautz D."/>
            <person name="Richards S."/>
            <person name="Weinstock G."/>
            <person name="Gibbs R.A."/>
            <person name="Liu Y."/>
            <person name="Worley K."/>
            <person name="Weinstock G."/>
            <person name="Elsik C.G."/>
            <person name="Reese J.T."/>
            <person name="Elhaik E."/>
            <person name="Landan G."/>
            <person name="Graur D."/>
            <person name="Arensburger P."/>
            <person name="Atkinson P."/>
            <person name="Beeman R.W."/>
            <person name="Beidler J."/>
            <person name="Brown S.J."/>
            <person name="Demuth J.P."/>
            <person name="Drury D.W."/>
            <person name="Du Y.Z."/>
            <person name="Fujiwara H."/>
            <person name="Lorenzen M."/>
            <person name="Maselli V."/>
            <person name="Osanai M."/>
            <person name="Park Y."/>
            <person name="Robertson H.M."/>
            <person name="Tu Z."/>
            <person name="Wang J.J."/>
            <person name="Wang S."/>
            <person name="Richards S."/>
            <person name="Song H."/>
            <person name="Zhang L."/>
            <person name="Sodergren E."/>
            <person name="Werner D."/>
            <person name="Stanke M."/>
            <person name="Morgenstern B."/>
            <person name="Solovyev V."/>
            <person name="Kosarev P."/>
            <person name="Brown G."/>
            <person name="Chen H.C."/>
            <person name="Ermolaeva O."/>
            <person name="Hlavina W."/>
            <person name="Kapustin Y."/>
            <person name="Kiryutin B."/>
            <person name="Kitts P."/>
            <person name="Maglott D."/>
            <person name="Pruitt K."/>
            <person name="Sapojnikov V."/>
            <person name="Souvorov A."/>
            <person name="Mackey A.J."/>
            <person name="Waterhouse R.M."/>
            <person name="Wyder S."/>
            <person name="Zdobnov E.M."/>
            <person name="Zdobnov E.M."/>
            <person name="Wyder S."/>
            <person name="Kriventseva E.V."/>
            <person name="Kadowaki T."/>
            <person name="Bork P."/>
            <person name="Aranda M."/>
            <person name="Bao R."/>
            <person name="Beermann A."/>
            <person name="Berns N."/>
            <person name="Bolognesi R."/>
            <person name="Bonneton F."/>
            <person name="Bopp D."/>
            <person name="Brown S.J."/>
            <person name="Bucher G."/>
            <person name="Butts T."/>
            <person name="Chaumot A."/>
            <person name="Denell R.E."/>
            <person name="Ferrier D.E."/>
            <person name="Friedrich M."/>
            <person name="Gordon C.M."/>
            <person name="Jindra M."/>
            <person name="Klingler M."/>
            <person name="Lan Q."/>
            <person name="Lattorff H.M."/>
            <person name="Laudet V."/>
            <person name="von Levetsow C."/>
            <person name="Liu Z."/>
            <person name="Lutz R."/>
            <person name="Lynch J.A."/>
            <person name="da Fonseca R.N."/>
            <person name="Posnien N."/>
            <person name="Reuter R."/>
            <person name="Roth S."/>
            <person name="Savard J."/>
            <person name="Schinko J.B."/>
            <person name="Schmitt C."/>
            <person name="Schoppmeier M."/>
            <person name="Schroder R."/>
            <person name="Shippy T.D."/>
            <person name="Simonnet F."/>
            <person name="Marques-Souza H."/>
            <person name="Tautz D."/>
            <person name="Tomoyasu Y."/>
            <person name="Trauner J."/>
            <person name="Van der Zee M."/>
            <person name="Vervoort M."/>
            <person name="Wittkopp N."/>
            <person name="Wimmer E.A."/>
            <person name="Yang X."/>
            <person name="Jones A.K."/>
            <person name="Sattelle D.B."/>
            <person name="Ebert P.R."/>
            <person name="Nelson D."/>
            <person name="Scott J.G."/>
            <person name="Beeman R.W."/>
            <person name="Muthukrishnan S."/>
            <person name="Kramer K.J."/>
            <person name="Arakane Y."/>
            <person name="Beeman R.W."/>
            <person name="Zhu Q."/>
            <person name="Hogenkamp D."/>
            <person name="Dixit R."/>
            <person name="Oppert B."/>
            <person name="Jiang H."/>
            <person name="Zou Z."/>
            <person name="Marshall J."/>
            <person name="Elpidina E."/>
            <person name="Vinokurov K."/>
            <person name="Oppert C."/>
            <person name="Zou Z."/>
            <person name="Evans J."/>
            <person name="Lu Z."/>
            <person name="Zhao P."/>
            <person name="Sumathipala N."/>
            <person name="Altincicek B."/>
            <person name="Vilcinskas A."/>
            <person name="Williams M."/>
            <person name="Hultmark D."/>
            <person name="Hetru C."/>
            <person name="Jiang H."/>
            <person name="Grimmelikhuijzen C.J."/>
            <person name="Hauser F."/>
            <person name="Cazzamali G."/>
            <person name="Williamson M."/>
            <person name="Park Y."/>
            <person name="Li B."/>
            <person name="Tanaka Y."/>
            <person name="Predel R."/>
            <person name="Neupert S."/>
            <person name="Schachtner J."/>
            <person name="Verleyen P."/>
            <person name="Raible F."/>
            <person name="Bork P."/>
            <person name="Friedrich M."/>
            <person name="Walden K.K."/>
            <person name="Robertson H.M."/>
            <person name="Angeli S."/>
            <person name="Foret S."/>
            <person name="Bucher G."/>
            <person name="Schuetz S."/>
            <person name="Maleszka R."/>
            <person name="Wimmer E.A."/>
            <person name="Beeman R.W."/>
            <person name="Lorenzen M."/>
            <person name="Tomoyasu Y."/>
            <person name="Miller S.C."/>
            <person name="Grossmann D."/>
            <person name="Bucher G."/>
        </authorList>
    </citation>
    <scope>NUCLEOTIDE SEQUENCE [LARGE SCALE GENOMIC DNA]</scope>
    <source>
        <strain evidence="4 5">Georgia GA2</strain>
    </source>
</reference>
<dbReference type="KEGG" id="tca:659093"/>
<dbReference type="Proteomes" id="UP000007266">
    <property type="component" value="Linkage group 5"/>
</dbReference>
<dbReference type="EMBL" id="KQ971343">
    <property type="protein sequence ID" value="EFA04245.1"/>
    <property type="molecule type" value="Genomic_DNA"/>
</dbReference>
<dbReference type="OrthoDB" id="6815232at2759"/>
<evidence type="ECO:0000313" key="5">
    <source>
        <dbReference type="Proteomes" id="UP000007266"/>
    </source>
</evidence>
<keyword evidence="3" id="KW-0732">Signal</keyword>
<feature type="signal peptide" evidence="3">
    <location>
        <begin position="1"/>
        <end position="16"/>
    </location>
</feature>
<evidence type="ECO:0000256" key="2">
    <source>
        <dbReference type="PROSITE-ProRule" id="PRU00497"/>
    </source>
</evidence>
<dbReference type="GO" id="GO:0008010">
    <property type="term" value="F:structural constituent of chitin-based larval cuticle"/>
    <property type="evidence" value="ECO:0000318"/>
    <property type="project" value="GO_Central"/>
</dbReference>
<dbReference type="STRING" id="7070.D6WMB2"/>
<protein>
    <submittedName>
        <fullName evidence="4">Larval cuticle protein 8-like Protein</fullName>
    </submittedName>
</protein>
<sequence length="103" mass="11055">MKVISVIVVLAAAASAAPQQGRDAQILKFENENIGVDGYKFSYETSDPITRQETGELTNAGSENEAIIVKGEYSYVGPDGKTHSVSFVADENGYRPSAKTARK</sequence>
<dbReference type="InParanoid" id="D6WMB2"/>
<organism evidence="4 5">
    <name type="scientific">Tribolium castaneum</name>
    <name type="common">Red flour beetle</name>
    <dbReference type="NCBI Taxonomy" id="7070"/>
    <lineage>
        <taxon>Eukaryota</taxon>
        <taxon>Metazoa</taxon>
        <taxon>Ecdysozoa</taxon>
        <taxon>Arthropoda</taxon>
        <taxon>Hexapoda</taxon>
        <taxon>Insecta</taxon>
        <taxon>Pterygota</taxon>
        <taxon>Neoptera</taxon>
        <taxon>Endopterygota</taxon>
        <taxon>Coleoptera</taxon>
        <taxon>Polyphaga</taxon>
        <taxon>Cucujiformia</taxon>
        <taxon>Tenebrionidae</taxon>
        <taxon>Tenebrionidae incertae sedis</taxon>
        <taxon>Tribolium</taxon>
    </lineage>
</organism>
<proteinExistence type="predicted"/>
<keyword evidence="5" id="KW-1185">Reference proteome</keyword>
<dbReference type="PhylomeDB" id="D6WMB2"/>
<evidence type="ECO:0000313" key="4">
    <source>
        <dbReference type="EMBL" id="EFA04245.1"/>
    </source>
</evidence>
<reference evidence="4 5" key="2">
    <citation type="journal article" date="2010" name="Nucleic Acids Res.">
        <title>BeetleBase in 2010: revisions to provide comprehensive genomic information for Tribolium castaneum.</title>
        <authorList>
            <person name="Kim H.S."/>
            <person name="Murphy T."/>
            <person name="Xia J."/>
            <person name="Caragea D."/>
            <person name="Park Y."/>
            <person name="Beeman R.W."/>
            <person name="Lorenzen M.D."/>
            <person name="Butcher S."/>
            <person name="Manak J.R."/>
            <person name="Brown S.J."/>
        </authorList>
    </citation>
    <scope>GENOME REANNOTATION</scope>
    <source>
        <strain evidence="4 5">Georgia GA2</strain>
    </source>
</reference>
<dbReference type="PANTHER" id="PTHR10380:SF192">
    <property type="entry name" value="GEO02312P1"/>
    <property type="match status" value="1"/>
</dbReference>
<dbReference type="HOGENOM" id="CLU_065450_7_3_1"/>
<dbReference type="PRINTS" id="PR00947">
    <property type="entry name" value="CUTICLE"/>
</dbReference>
<name>D6WMB2_TRICA</name>